<dbReference type="Gene3D" id="1.20.930.40">
    <property type="entry name" value="Transferrin receptor-like, dimerisation domain"/>
    <property type="match status" value="1"/>
</dbReference>
<dbReference type="EMBL" id="MNPL01019637">
    <property type="protein sequence ID" value="OQR69831.1"/>
    <property type="molecule type" value="Genomic_DNA"/>
</dbReference>
<evidence type="ECO:0000256" key="1">
    <source>
        <dbReference type="ARBA" id="ARBA00005634"/>
    </source>
</evidence>
<dbReference type="SUPFAM" id="SSF47672">
    <property type="entry name" value="Transferrin receptor-like dimerisation domain"/>
    <property type="match status" value="1"/>
</dbReference>
<dbReference type="STRING" id="418985.A0A1V9X8W3"/>
<accession>A0A1V9X8W3</accession>
<protein>
    <submittedName>
        <fullName evidence="5">N-acetylated-alpha-linked acidic dipeptidase protein-like</fullName>
    </submittedName>
</protein>
<name>A0A1V9X8W3_9ACAR</name>
<dbReference type="PANTHER" id="PTHR10404:SF46">
    <property type="entry name" value="VACUOLAR PROTEIN SORTING-ASSOCIATED PROTEIN 70"/>
    <property type="match status" value="1"/>
</dbReference>
<organism evidence="5 6">
    <name type="scientific">Tropilaelaps mercedesae</name>
    <dbReference type="NCBI Taxonomy" id="418985"/>
    <lineage>
        <taxon>Eukaryota</taxon>
        <taxon>Metazoa</taxon>
        <taxon>Ecdysozoa</taxon>
        <taxon>Arthropoda</taxon>
        <taxon>Chelicerata</taxon>
        <taxon>Arachnida</taxon>
        <taxon>Acari</taxon>
        <taxon>Parasitiformes</taxon>
        <taxon>Mesostigmata</taxon>
        <taxon>Gamasina</taxon>
        <taxon>Dermanyssoidea</taxon>
        <taxon>Laelapidae</taxon>
        <taxon>Tropilaelaps</taxon>
    </lineage>
</organism>
<evidence type="ECO:0000259" key="3">
    <source>
        <dbReference type="Pfam" id="PF04253"/>
    </source>
</evidence>
<dbReference type="Proteomes" id="UP000192247">
    <property type="component" value="Unassembled WGS sequence"/>
</dbReference>
<keyword evidence="6" id="KW-1185">Reference proteome</keyword>
<feature type="domain" description="Peptidase M28" evidence="4">
    <location>
        <begin position="108"/>
        <end position="188"/>
    </location>
</feature>
<dbReference type="AlphaFoldDB" id="A0A1V9X8W3"/>
<reference evidence="5 6" key="1">
    <citation type="journal article" date="2017" name="Gigascience">
        <title>Draft genome of the honey bee ectoparasitic mite, Tropilaelaps mercedesae, is shaped by the parasitic life history.</title>
        <authorList>
            <person name="Dong X."/>
            <person name="Armstrong S.D."/>
            <person name="Xia D."/>
            <person name="Makepeace B.L."/>
            <person name="Darby A.C."/>
            <person name="Kadowaki T."/>
        </authorList>
    </citation>
    <scope>NUCLEOTIDE SEQUENCE [LARGE SCALE GENOMIC DNA]</scope>
    <source>
        <strain evidence="5">Wuxi-XJTLU</strain>
    </source>
</reference>
<dbReference type="GO" id="GO:0004180">
    <property type="term" value="F:carboxypeptidase activity"/>
    <property type="evidence" value="ECO:0007669"/>
    <property type="project" value="TreeGrafter"/>
</dbReference>
<dbReference type="Pfam" id="PF04253">
    <property type="entry name" value="TFR_dimer"/>
    <property type="match status" value="1"/>
</dbReference>
<evidence type="ECO:0000256" key="2">
    <source>
        <dbReference type="SAM" id="MobiDB-lite"/>
    </source>
</evidence>
<dbReference type="InterPro" id="IPR036757">
    <property type="entry name" value="TFR-like_dimer_dom_sf"/>
</dbReference>
<feature type="region of interest" description="Disordered" evidence="2">
    <location>
        <begin position="185"/>
        <end position="233"/>
    </location>
</feature>
<comment type="caution">
    <text evidence="5">The sequence shown here is derived from an EMBL/GenBank/DDBJ whole genome shotgun (WGS) entry which is preliminary data.</text>
</comment>
<feature type="compositionally biased region" description="Gly residues" evidence="2">
    <location>
        <begin position="42"/>
        <end position="52"/>
    </location>
</feature>
<dbReference type="InterPro" id="IPR007484">
    <property type="entry name" value="Peptidase_M28"/>
</dbReference>
<comment type="similarity">
    <text evidence="1">Belongs to the peptidase M28 family. M28B subfamily.</text>
</comment>
<dbReference type="OrthoDB" id="6479533at2759"/>
<gene>
    <name evidence="5" type="ORF">BIW11_12026</name>
</gene>
<dbReference type="SUPFAM" id="SSF53187">
    <property type="entry name" value="Zn-dependent exopeptidases"/>
    <property type="match status" value="1"/>
</dbReference>
<dbReference type="Gene3D" id="3.40.630.10">
    <property type="entry name" value="Zn peptidases"/>
    <property type="match status" value="1"/>
</dbReference>
<proteinExistence type="inferred from homology"/>
<feature type="region of interest" description="Disordered" evidence="2">
    <location>
        <begin position="34"/>
        <end position="53"/>
    </location>
</feature>
<dbReference type="PANTHER" id="PTHR10404">
    <property type="entry name" value="N-ACETYLATED-ALPHA-LINKED ACIDIC DIPEPTIDASE"/>
    <property type="match status" value="1"/>
</dbReference>
<evidence type="ECO:0000259" key="4">
    <source>
        <dbReference type="Pfam" id="PF04389"/>
    </source>
</evidence>
<feature type="domain" description="Transferrin receptor-like dimerisation" evidence="3">
    <location>
        <begin position="368"/>
        <end position="488"/>
    </location>
</feature>
<dbReference type="InParanoid" id="A0A1V9X8W3"/>
<dbReference type="InterPro" id="IPR007365">
    <property type="entry name" value="TFR-like_dimer_dom"/>
</dbReference>
<evidence type="ECO:0000313" key="5">
    <source>
        <dbReference type="EMBL" id="OQR69831.1"/>
    </source>
</evidence>
<dbReference type="InterPro" id="IPR039373">
    <property type="entry name" value="Peptidase_M28B"/>
</dbReference>
<sequence length="519" mass="56483">MRELALCIVCVSNTCPSGVDGFIRALRDHRLPPRRVDARSSGSGGRNGGAHGGKLVFVSSTNWIVTAVLDRYESGHPAPRQGCVFRRSEILAPGHSAGRTPVARMFSDLIRIEGWRPKRTLVFAAWDGAEFGQVGSTEFVQKHAGELDQRVVAYISLDRAITGNRTLQVMGSPLLRQVLSEAAEQVPEVGTLDGDDEGGGGGQTRPDKADMSQRRTPPVGRSAPPGPLQSPPTLYASWARRGTLRPSSVRNPRPEMSPPAGGCADLLPFGQLLGTSTAHVQLVARDGRSDYPAARTAYDDLDYLTEHTDPGQNAAAALAQLVAAASLALVDSLRLPVRVTDYAEQISADFSTFQRQHGEFFRSNHLRMDVLAAAVRAFAVACKEFQDEYEGLAKDQQTFTPAVIAEHNDRVLQLERNFLLPAGYPRHPHQRHLIYGPDNEDESRGALFPHLVVAIRQARKRPISPAISYVRENHSLVLHALRSAAAVLDRSLLRASETSPQPALPLSTAQEPSHESLET</sequence>
<feature type="region of interest" description="Disordered" evidence="2">
    <location>
        <begin position="497"/>
        <end position="519"/>
    </location>
</feature>
<dbReference type="Pfam" id="PF04389">
    <property type="entry name" value="Peptidase_M28"/>
    <property type="match status" value="1"/>
</dbReference>
<feature type="compositionally biased region" description="Polar residues" evidence="2">
    <location>
        <begin position="497"/>
        <end position="511"/>
    </location>
</feature>
<evidence type="ECO:0000313" key="6">
    <source>
        <dbReference type="Proteomes" id="UP000192247"/>
    </source>
</evidence>